<keyword evidence="2" id="KW-1185">Reference proteome</keyword>
<organism evidence="1 2">
    <name type="scientific">Symbiodinium natans</name>
    <dbReference type="NCBI Taxonomy" id="878477"/>
    <lineage>
        <taxon>Eukaryota</taxon>
        <taxon>Sar</taxon>
        <taxon>Alveolata</taxon>
        <taxon>Dinophyceae</taxon>
        <taxon>Suessiales</taxon>
        <taxon>Symbiodiniaceae</taxon>
        <taxon>Symbiodinium</taxon>
    </lineage>
</organism>
<protein>
    <recommendedName>
        <fullName evidence="3">Thioesterase domain-containing protein</fullName>
    </recommendedName>
</protein>
<reference evidence="1" key="1">
    <citation type="submission" date="2021-02" db="EMBL/GenBank/DDBJ databases">
        <authorList>
            <person name="Dougan E. K."/>
            <person name="Rhodes N."/>
            <person name="Thang M."/>
            <person name="Chan C."/>
        </authorList>
    </citation>
    <scope>NUCLEOTIDE SEQUENCE</scope>
</reference>
<dbReference type="OrthoDB" id="414903at2759"/>
<name>A0A812U4U3_9DINO</name>
<evidence type="ECO:0000313" key="2">
    <source>
        <dbReference type="Proteomes" id="UP000604046"/>
    </source>
</evidence>
<sequence length="179" mass="20690">MAATPWLTHLLLETCYDASELLLVGWSMGNHFAWHACRQLEALGIPPRGICTLDDLSAKPSFEELDWECKAQTRPRVRISTAAMEFISPCRFVRKESGRDPVRLFGTDGERRMRQHLRGVIRDLAMRLEERRMRQHLRSVIRDLAMRLEAAVEWSVVSEVSEWARGHVCMCVLDLLVCR</sequence>
<comment type="caution">
    <text evidence="1">The sequence shown here is derived from an EMBL/GenBank/DDBJ whole genome shotgun (WGS) entry which is preliminary data.</text>
</comment>
<accession>A0A812U4U3</accession>
<dbReference type="SUPFAM" id="SSF53474">
    <property type="entry name" value="alpha/beta-Hydrolases"/>
    <property type="match status" value="1"/>
</dbReference>
<dbReference type="Proteomes" id="UP000604046">
    <property type="component" value="Unassembled WGS sequence"/>
</dbReference>
<proteinExistence type="predicted"/>
<dbReference type="Gene3D" id="3.40.50.1820">
    <property type="entry name" value="alpha/beta hydrolase"/>
    <property type="match status" value="1"/>
</dbReference>
<dbReference type="InterPro" id="IPR029058">
    <property type="entry name" value="AB_hydrolase_fold"/>
</dbReference>
<dbReference type="EMBL" id="CAJNDS010002635">
    <property type="protein sequence ID" value="CAE7552307.1"/>
    <property type="molecule type" value="Genomic_DNA"/>
</dbReference>
<evidence type="ECO:0000313" key="1">
    <source>
        <dbReference type="EMBL" id="CAE7552307.1"/>
    </source>
</evidence>
<gene>
    <name evidence="1" type="ORF">SNAT2548_LOCUS31017</name>
</gene>
<dbReference type="AlphaFoldDB" id="A0A812U4U3"/>
<evidence type="ECO:0008006" key="3">
    <source>
        <dbReference type="Google" id="ProtNLM"/>
    </source>
</evidence>